<evidence type="ECO:0000313" key="3">
    <source>
        <dbReference type="Proteomes" id="UP001274830"/>
    </source>
</evidence>
<reference evidence="2" key="1">
    <citation type="submission" date="2023-07" db="EMBL/GenBank/DDBJ databases">
        <title>Black Yeasts Isolated from many extreme environments.</title>
        <authorList>
            <person name="Coleine C."/>
            <person name="Stajich J.E."/>
            <person name="Selbmann L."/>
        </authorList>
    </citation>
    <scope>NUCLEOTIDE SEQUENCE</scope>
    <source>
        <strain evidence="2">CCFEE 5485</strain>
    </source>
</reference>
<dbReference type="Proteomes" id="UP001274830">
    <property type="component" value="Unassembled WGS sequence"/>
</dbReference>
<dbReference type="EMBL" id="JAUTXT010000056">
    <property type="protein sequence ID" value="KAK3670417.1"/>
    <property type="molecule type" value="Genomic_DNA"/>
</dbReference>
<dbReference type="PANTHER" id="PTHR47197">
    <property type="entry name" value="PROTEIN NIRF"/>
    <property type="match status" value="1"/>
</dbReference>
<comment type="caution">
    <text evidence="2">The sequence shown here is derived from an EMBL/GenBank/DDBJ whole genome shotgun (WGS) entry which is preliminary data.</text>
</comment>
<dbReference type="AlphaFoldDB" id="A0AAE0WHA0"/>
<dbReference type="SUPFAM" id="SSF50969">
    <property type="entry name" value="YVTN repeat-like/Quinoprotein amine dehydrogenase"/>
    <property type="match status" value="1"/>
</dbReference>
<keyword evidence="1" id="KW-0732">Signal</keyword>
<name>A0AAE0WHA0_9PEZI</name>
<evidence type="ECO:0000313" key="2">
    <source>
        <dbReference type="EMBL" id="KAK3670417.1"/>
    </source>
</evidence>
<evidence type="ECO:0000256" key="1">
    <source>
        <dbReference type="SAM" id="SignalP"/>
    </source>
</evidence>
<sequence>MQQSSRLLAVTIFYLLATTIISQTTALSPPTCQGLAPPQTNLTSVRTAFTSVPGTPWGLSFAGPSHPNRAFVTLTGLSVNGSVQYGNGTLGVLDTTSFPPKLLHQIPLPVSFQPPGVAAAASAGIAQLSVSPDRKRVLIAAGPGGIVVDARRALTGAADAVLGTLKGTTGDMSPGTNAIAVAVSLDEKYAMVSQEHGNGSALDNAMSTPGNLDVFRLDADPRKHNGTGGYLIGQLNLGYNVAGATIAPDGKHLYVTSERYTSAGARLNTSVPCSALLPGFFSVVDLHQLEHHPAKARHIDIPAGFAPNRFRPSPHGKTVWLTARESNALLAYNASALHSNDTTADALLAVIQVGNAPVDLIFVKNGTRIVTADSNRFGYAGALAGLTVVEVEAGLSGSGGNTTAVLGRVPTGFFPRDLAVSEDGRWVLGSVYNSGKVQYTDVETLP</sequence>
<organism evidence="2 3">
    <name type="scientific">Recurvomyces mirabilis</name>
    <dbReference type="NCBI Taxonomy" id="574656"/>
    <lineage>
        <taxon>Eukaryota</taxon>
        <taxon>Fungi</taxon>
        <taxon>Dikarya</taxon>
        <taxon>Ascomycota</taxon>
        <taxon>Pezizomycotina</taxon>
        <taxon>Dothideomycetes</taxon>
        <taxon>Dothideomycetidae</taxon>
        <taxon>Mycosphaerellales</taxon>
        <taxon>Teratosphaeriaceae</taxon>
        <taxon>Recurvomyces</taxon>
    </lineage>
</organism>
<protein>
    <submittedName>
        <fullName evidence="2">Uncharacterized protein</fullName>
    </submittedName>
</protein>
<dbReference type="InterPro" id="IPR051200">
    <property type="entry name" value="Host-pathogen_enzymatic-act"/>
</dbReference>
<feature type="signal peptide" evidence="1">
    <location>
        <begin position="1"/>
        <end position="26"/>
    </location>
</feature>
<dbReference type="InterPro" id="IPR011044">
    <property type="entry name" value="Quino_amine_DH_bsu"/>
</dbReference>
<accession>A0AAE0WHA0</accession>
<dbReference type="InterPro" id="IPR015943">
    <property type="entry name" value="WD40/YVTN_repeat-like_dom_sf"/>
</dbReference>
<gene>
    <name evidence="2" type="ORF">LTR78_009657</name>
</gene>
<feature type="chain" id="PRO_5042018616" evidence="1">
    <location>
        <begin position="27"/>
        <end position="446"/>
    </location>
</feature>
<keyword evidence="3" id="KW-1185">Reference proteome</keyword>
<dbReference type="PANTHER" id="PTHR47197:SF3">
    <property type="entry name" value="DIHYDRO-HEME D1 DEHYDROGENASE"/>
    <property type="match status" value="1"/>
</dbReference>
<dbReference type="Gene3D" id="2.130.10.10">
    <property type="entry name" value="YVTN repeat-like/Quinoprotein amine dehydrogenase"/>
    <property type="match status" value="2"/>
</dbReference>
<proteinExistence type="predicted"/>